<dbReference type="EMBL" id="JACJSI010000409">
    <property type="protein sequence ID" value="MBD2536202.1"/>
    <property type="molecule type" value="Genomic_DNA"/>
</dbReference>
<keyword evidence="2" id="KW-1185">Reference proteome</keyword>
<comment type="caution">
    <text evidence="1">The sequence shown here is derived from an EMBL/GenBank/DDBJ whole genome shotgun (WGS) entry which is preliminary data.</text>
</comment>
<organism evidence="1 2">
    <name type="scientific">Nostoc flagelliforme FACHB-838</name>
    <dbReference type="NCBI Taxonomy" id="2692904"/>
    <lineage>
        <taxon>Bacteria</taxon>
        <taxon>Bacillati</taxon>
        <taxon>Cyanobacteriota</taxon>
        <taxon>Cyanophyceae</taxon>
        <taxon>Nostocales</taxon>
        <taxon>Nostocaceae</taxon>
        <taxon>Nostoc</taxon>
    </lineage>
</organism>
<accession>A0ABR8E541</accession>
<gene>
    <name evidence="1" type="ORF">H6G97_45650</name>
</gene>
<dbReference type="Proteomes" id="UP000623440">
    <property type="component" value="Unassembled WGS sequence"/>
</dbReference>
<evidence type="ECO:0000313" key="2">
    <source>
        <dbReference type="Proteomes" id="UP000623440"/>
    </source>
</evidence>
<reference evidence="1 2" key="1">
    <citation type="journal article" date="2020" name="ISME J.">
        <title>Comparative genomics reveals insights into cyanobacterial evolution and habitat adaptation.</title>
        <authorList>
            <person name="Chen M.Y."/>
            <person name="Teng W.K."/>
            <person name="Zhao L."/>
            <person name="Hu C.X."/>
            <person name="Zhou Y.K."/>
            <person name="Han B.P."/>
            <person name="Song L.R."/>
            <person name="Shu W.S."/>
        </authorList>
    </citation>
    <scope>NUCLEOTIDE SEQUENCE [LARGE SCALE GENOMIC DNA]</scope>
    <source>
        <strain evidence="1 2">FACHB-838</strain>
    </source>
</reference>
<evidence type="ECO:0000313" key="1">
    <source>
        <dbReference type="EMBL" id="MBD2536202.1"/>
    </source>
</evidence>
<name>A0ABR8E541_9NOSO</name>
<dbReference type="RefSeq" id="WP_190946952.1">
    <property type="nucleotide sequence ID" value="NZ_JACJSI010000409.1"/>
</dbReference>
<proteinExistence type="predicted"/>
<sequence>MANIKISDLRLVEADVPVLSLTDKELRSVSGGWNFIDDWWLNYIDNEYGKEYA</sequence>
<protein>
    <submittedName>
        <fullName evidence="1">Uncharacterized protein</fullName>
    </submittedName>
</protein>